<gene>
    <name evidence="2" type="ORF">Poly21_14220</name>
</gene>
<name>A0A5C6C3U2_9BACT</name>
<keyword evidence="3" id="KW-1185">Reference proteome</keyword>
<dbReference type="RefSeq" id="WP_146406114.1">
    <property type="nucleotide sequence ID" value="NZ_SJPU01000001.1"/>
</dbReference>
<dbReference type="AlphaFoldDB" id="A0A5C6C3U2"/>
<evidence type="ECO:0000256" key="1">
    <source>
        <dbReference type="SAM" id="Phobius"/>
    </source>
</evidence>
<organism evidence="2 3">
    <name type="scientific">Allorhodopirellula heiligendammensis</name>
    <dbReference type="NCBI Taxonomy" id="2714739"/>
    <lineage>
        <taxon>Bacteria</taxon>
        <taxon>Pseudomonadati</taxon>
        <taxon>Planctomycetota</taxon>
        <taxon>Planctomycetia</taxon>
        <taxon>Pirellulales</taxon>
        <taxon>Pirellulaceae</taxon>
        <taxon>Allorhodopirellula</taxon>
    </lineage>
</organism>
<keyword evidence="1" id="KW-1133">Transmembrane helix</keyword>
<comment type="caution">
    <text evidence="2">The sequence shown here is derived from an EMBL/GenBank/DDBJ whole genome shotgun (WGS) entry which is preliminary data.</text>
</comment>
<evidence type="ECO:0000313" key="2">
    <source>
        <dbReference type="EMBL" id="TWU19250.1"/>
    </source>
</evidence>
<dbReference type="OrthoDB" id="285304at2"/>
<reference evidence="2 3" key="1">
    <citation type="journal article" date="2020" name="Antonie Van Leeuwenhoek">
        <title>Rhodopirellula heiligendammensis sp. nov., Rhodopirellula pilleata sp. nov., and Rhodopirellula solitaria sp. nov. isolated from natural or artificial marine surfaces in Northern Germany and California, USA, and emended description of the genus Rhodopirellula.</title>
        <authorList>
            <person name="Kallscheuer N."/>
            <person name="Wiegand S."/>
            <person name="Jogler M."/>
            <person name="Boedeker C."/>
            <person name="Peeters S.H."/>
            <person name="Rast P."/>
            <person name="Heuer A."/>
            <person name="Jetten M.S.M."/>
            <person name="Rohde M."/>
            <person name="Jogler C."/>
        </authorList>
    </citation>
    <scope>NUCLEOTIDE SEQUENCE [LARGE SCALE GENOMIC DNA]</scope>
    <source>
        <strain evidence="2 3">Poly21</strain>
    </source>
</reference>
<accession>A0A5C6C3U2</accession>
<keyword evidence="1" id="KW-0812">Transmembrane</keyword>
<feature type="transmembrane region" description="Helical" evidence="1">
    <location>
        <begin position="7"/>
        <end position="26"/>
    </location>
</feature>
<dbReference type="EMBL" id="SJPU01000001">
    <property type="protein sequence ID" value="TWU19250.1"/>
    <property type="molecule type" value="Genomic_DNA"/>
</dbReference>
<evidence type="ECO:0000313" key="3">
    <source>
        <dbReference type="Proteomes" id="UP000319908"/>
    </source>
</evidence>
<keyword evidence="1" id="KW-0472">Membrane</keyword>
<proteinExistence type="predicted"/>
<protein>
    <submittedName>
        <fullName evidence="2">Uncharacterized protein</fullName>
    </submittedName>
</protein>
<sequence length="65" mass="6856">MNAIAKMISVIALGAVIVPCLLYFTGSISLDAVKAAALAGTIGWFMATPMWMSRDLPKDAAEVEI</sequence>
<dbReference type="Proteomes" id="UP000319908">
    <property type="component" value="Unassembled WGS sequence"/>
</dbReference>